<protein>
    <submittedName>
        <fullName evidence="2">Uncharacterized protein</fullName>
    </submittedName>
</protein>
<accession>E3NLP1</accession>
<dbReference type="InParanoid" id="E3NLP1"/>
<evidence type="ECO:0000313" key="3">
    <source>
        <dbReference type="Proteomes" id="UP000008281"/>
    </source>
</evidence>
<evidence type="ECO:0000313" key="2">
    <source>
        <dbReference type="EMBL" id="EFP05251.1"/>
    </source>
</evidence>
<dbReference type="OrthoDB" id="10581650at2759"/>
<dbReference type="AlphaFoldDB" id="E3NLP1"/>
<evidence type="ECO:0000256" key="1">
    <source>
        <dbReference type="SAM" id="MobiDB-lite"/>
    </source>
</evidence>
<feature type="compositionally biased region" description="Low complexity" evidence="1">
    <location>
        <begin position="61"/>
        <end position="71"/>
    </location>
</feature>
<dbReference type="STRING" id="31234.E3NLP1"/>
<dbReference type="eggNOG" id="KOG3712">
    <property type="taxonomic scope" value="Eukaryota"/>
</dbReference>
<name>E3NLP1_CAERE</name>
<proteinExistence type="predicted"/>
<sequence length="104" mass="11221">MTNEEPVPSTSCVLSAAEKNVKNATPPSSSKKRKGLDIDALWRKKLKDVENQVSPEKSDTTSEGGTSSESVVVKVVKTTVSEDEEVKSTTLVEEVKKEGVEDVV</sequence>
<gene>
    <name evidence="2" type="ORF">CRE_21598</name>
</gene>
<dbReference type="Proteomes" id="UP000008281">
    <property type="component" value="Unassembled WGS sequence"/>
</dbReference>
<feature type="compositionally biased region" description="Basic and acidic residues" evidence="1">
    <location>
        <begin position="35"/>
        <end position="60"/>
    </location>
</feature>
<feature type="region of interest" description="Disordered" evidence="1">
    <location>
        <begin position="1"/>
        <end position="71"/>
    </location>
</feature>
<dbReference type="HOGENOM" id="CLU_2252558_0_0_1"/>
<reference evidence="2" key="1">
    <citation type="submission" date="2007-07" db="EMBL/GenBank/DDBJ databases">
        <title>PCAP assembly of the Caenorhabditis remanei genome.</title>
        <authorList>
            <consortium name="The Caenorhabditis remanei Sequencing Consortium"/>
            <person name="Wilson R.K."/>
        </authorList>
    </citation>
    <scope>NUCLEOTIDE SEQUENCE [LARGE SCALE GENOMIC DNA]</scope>
    <source>
        <strain evidence="2">PB4641</strain>
    </source>
</reference>
<organism evidence="3">
    <name type="scientific">Caenorhabditis remanei</name>
    <name type="common">Caenorhabditis vulgaris</name>
    <dbReference type="NCBI Taxonomy" id="31234"/>
    <lineage>
        <taxon>Eukaryota</taxon>
        <taxon>Metazoa</taxon>
        <taxon>Ecdysozoa</taxon>
        <taxon>Nematoda</taxon>
        <taxon>Chromadorea</taxon>
        <taxon>Rhabditida</taxon>
        <taxon>Rhabditina</taxon>
        <taxon>Rhabditomorpha</taxon>
        <taxon>Rhabditoidea</taxon>
        <taxon>Rhabditidae</taxon>
        <taxon>Peloderinae</taxon>
        <taxon>Caenorhabditis</taxon>
    </lineage>
</organism>
<dbReference type="EMBL" id="DS268920">
    <property type="protein sequence ID" value="EFP05251.1"/>
    <property type="molecule type" value="Genomic_DNA"/>
</dbReference>
<feature type="compositionally biased region" description="Polar residues" evidence="1">
    <location>
        <begin position="1"/>
        <end position="13"/>
    </location>
</feature>
<keyword evidence="3" id="KW-1185">Reference proteome</keyword>